<protein>
    <recommendedName>
        <fullName evidence="3">valine--tRNA ligase</fullName>
        <ecNumber evidence="3">6.1.1.9</ecNumber>
    </recommendedName>
    <alternativeName>
        <fullName evidence="9">Valyl-tRNA synthetase</fullName>
    </alternativeName>
</protein>
<evidence type="ECO:0000256" key="12">
    <source>
        <dbReference type="SAM" id="MobiDB-lite"/>
    </source>
</evidence>
<dbReference type="Gene3D" id="1.10.730.10">
    <property type="entry name" value="Isoleucyl-tRNA Synthetase, Domain 1"/>
    <property type="match status" value="1"/>
</dbReference>
<feature type="region of interest" description="Disordered" evidence="12">
    <location>
        <begin position="1143"/>
        <end position="1167"/>
    </location>
</feature>
<gene>
    <name evidence="14" type="ORF">IWW36_002700</name>
</gene>
<dbReference type="CDD" id="cd07962">
    <property type="entry name" value="Anticodon_Ia_Val"/>
    <property type="match status" value="1"/>
</dbReference>
<evidence type="ECO:0000256" key="4">
    <source>
        <dbReference type="ARBA" id="ARBA00022598"/>
    </source>
</evidence>
<dbReference type="PRINTS" id="PR00986">
    <property type="entry name" value="TRNASYNTHVAL"/>
</dbReference>
<evidence type="ECO:0000256" key="10">
    <source>
        <dbReference type="ARBA" id="ARBA00047552"/>
    </source>
</evidence>
<dbReference type="GO" id="GO:0005829">
    <property type="term" value="C:cytosol"/>
    <property type="evidence" value="ECO:0007669"/>
    <property type="project" value="TreeGrafter"/>
</dbReference>
<dbReference type="CDD" id="cd00817">
    <property type="entry name" value="ValRS_core"/>
    <property type="match status" value="1"/>
</dbReference>
<dbReference type="InterPro" id="IPR001412">
    <property type="entry name" value="aa-tRNA-synth_I_CS"/>
</dbReference>
<dbReference type="InterPro" id="IPR037525">
    <property type="entry name" value="Velvet_dom"/>
</dbReference>
<dbReference type="SUPFAM" id="SSF47323">
    <property type="entry name" value="Anticodon-binding domain of a subclass of class I aminoacyl-tRNA synthetases"/>
    <property type="match status" value="1"/>
</dbReference>
<evidence type="ECO:0000313" key="14">
    <source>
        <dbReference type="EMBL" id="KAJ2849342.1"/>
    </source>
</evidence>
<dbReference type="Pfam" id="PF00133">
    <property type="entry name" value="tRNA-synt_1"/>
    <property type="match status" value="1"/>
</dbReference>
<evidence type="ECO:0000256" key="5">
    <source>
        <dbReference type="ARBA" id="ARBA00022741"/>
    </source>
</evidence>
<dbReference type="InterPro" id="IPR014729">
    <property type="entry name" value="Rossmann-like_a/b/a_fold"/>
</dbReference>
<feature type="domain" description="Velvet" evidence="13">
    <location>
        <begin position="936"/>
        <end position="1142"/>
    </location>
</feature>
<dbReference type="InterPro" id="IPR002303">
    <property type="entry name" value="Valyl-tRNA_ligase"/>
</dbReference>
<dbReference type="FunFam" id="3.40.50.620:FF:000020">
    <property type="entry name" value="Valine--tRNA ligase, mitochondrial"/>
    <property type="match status" value="1"/>
</dbReference>
<dbReference type="GO" id="GO:0004832">
    <property type="term" value="F:valine-tRNA ligase activity"/>
    <property type="evidence" value="ECO:0007669"/>
    <property type="project" value="UniProtKB-EC"/>
</dbReference>
<keyword evidence="8 11" id="KW-0030">Aminoacyl-tRNA synthetase</keyword>
<keyword evidence="7 11" id="KW-0648">Protein biosynthesis</keyword>
<evidence type="ECO:0000256" key="1">
    <source>
        <dbReference type="ARBA" id="ARBA00004496"/>
    </source>
</evidence>
<sequence length="1167" mass="130474">MCIALTTIKRSYVAPVHKFAKYDPKIVESDWYDWWERRGLFKPQRGNEFTMLLPPPNVTGVLHIGHALTLSIQDAIARWNRMHGRSVNWVPGTDHAGISMQTVVEKKLKRETGQTRHDLGREEFLNKVWKWKEQHGDQIKQQTVRIGASLNWSDEYFTMDPKHSQIVRDAFIKLYDDGLIYRTTKMVNWSCALQSVISDIEGLAGRMAVHPLLKQKIPIICDDVLVNPDFGTGVVKITPAHDANDYACAQRHQLPVVQVFAPNGTVAQHVALSEYVGMSRWQARQQVVAQLTVANAYLGKRDAEQSAISQCSRSGDVIEPMLMPQWYVSCKKLAREADAMVQSGAIKLIPERQQAVWHSWMSGIEDWCVSRQLWWGHRIPVYCVTWDRLPNFKVWVAAESASHAKRKAAAKLSVEQQMVVADSSCAAAQDEDVLDTWFSSGLLPLTVFGSQDSLLLPASIDNPSDALSTVLETGQDILFFWVARMAMLCTYFAKVPPFSDVLLHPMVRDAQGRKMSKSLGNIIDPMDVINGAALAKLQETLQNGYLAPKELGHSMRELKKLYPQGFQAFGADALRFTLLIYTQQTQQINMSIDSVKASYHFCNKLWNTFKFIHMHADSLSISYKADSPVFSDIEQEQLTVFDRALLSRLHGMLAAYQRAMSTYRLAVAAESVRDFVQRDLCDRYIEVSKLALFGHGGATNQNPHVAVKVLLGTLDVVLRALHPFMPFISEELWQQHARKDADEELSVMECEWSLLDGLGTLHDSRSEEENDASIINLVFGAVSGIRSLKQQHSPRLESGASGSPRLAIVVTVPKRQSDASEQGTGVDRDVTAHTLEMATKHQACIALMSKEPAIHICSASENSISDSRTAVAVVTPHVRVTGRLSASHQVPTAAVSAATVAKLEAELAKVRQIVSSAGYQKNAPDTVKEADSRTKGRLEKYVLEMAQHPIRARMCGFGEKDRRPLDPPPVVRLRVRDDYGEFMQSEDVEIWKFVVSATLWAPHTENDRSIVINPNTLPSSVPMYQSSSSSAAAASVMSLSEPVKVRNLVGTTVSNAYLLKDHNDQLSIFFIFHDLSVRTEGQFRLKFQFSIIPSEDDPRAFVESVAWSNVFEVYSAKTFPGMTDSTELSKAFATQGIKITIRKNSRGRSYLPRPDDEDPDDDPPAIR</sequence>
<dbReference type="InterPro" id="IPR002300">
    <property type="entry name" value="aa-tRNA-synth_Ia"/>
</dbReference>
<keyword evidence="5 11" id="KW-0547">Nucleotide-binding</keyword>
<reference evidence="14" key="1">
    <citation type="submission" date="2022-07" db="EMBL/GenBank/DDBJ databases">
        <title>Phylogenomic reconstructions and comparative analyses of Kickxellomycotina fungi.</title>
        <authorList>
            <person name="Reynolds N.K."/>
            <person name="Stajich J.E."/>
            <person name="Barry K."/>
            <person name="Grigoriev I.V."/>
            <person name="Crous P."/>
            <person name="Smith M.E."/>
        </authorList>
    </citation>
    <scope>NUCLEOTIDE SEQUENCE</scope>
    <source>
        <strain evidence="14">NRRL 1566</strain>
    </source>
</reference>
<dbReference type="EC" id="6.1.1.9" evidence="3"/>
<dbReference type="PANTHER" id="PTHR11946:SF109">
    <property type="entry name" value="VALINE--TRNA LIGASE"/>
    <property type="match status" value="1"/>
</dbReference>
<dbReference type="EMBL" id="JANBUW010000085">
    <property type="protein sequence ID" value="KAJ2849342.1"/>
    <property type="molecule type" value="Genomic_DNA"/>
</dbReference>
<dbReference type="InterPro" id="IPR013155">
    <property type="entry name" value="M/V/L/I-tRNA-synth_anticd-bd"/>
</dbReference>
<evidence type="ECO:0000259" key="13">
    <source>
        <dbReference type="PROSITE" id="PS51821"/>
    </source>
</evidence>
<dbReference type="InterPro" id="IPR038491">
    <property type="entry name" value="Velvet_dom_sf"/>
</dbReference>
<evidence type="ECO:0000256" key="9">
    <source>
        <dbReference type="ARBA" id="ARBA00029936"/>
    </source>
</evidence>
<dbReference type="SUPFAM" id="SSF52374">
    <property type="entry name" value="Nucleotidylyl transferase"/>
    <property type="match status" value="1"/>
</dbReference>
<dbReference type="Gene3D" id="3.40.50.620">
    <property type="entry name" value="HUPs"/>
    <property type="match status" value="1"/>
</dbReference>
<feature type="compositionally biased region" description="Acidic residues" evidence="12">
    <location>
        <begin position="1155"/>
        <end position="1167"/>
    </location>
</feature>
<evidence type="ECO:0000256" key="2">
    <source>
        <dbReference type="ARBA" id="ARBA00005594"/>
    </source>
</evidence>
<dbReference type="InterPro" id="IPR009008">
    <property type="entry name" value="Val/Leu/Ile-tRNA-synth_edit"/>
</dbReference>
<dbReference type="Gene3D" id="3.90.740.10">
    <property type="entry name" value="Valyl/Leucyl/Isoleucyl-tRNA synthetase, editing domain"/>
    <property type="match status" value="1"/>
</dbReference>
<dbReference type="PROSITE" id="PS00178">
    <property type="entry name" value="AA_TRNA_LIGASE_I"/>
    <property type="match status" value="1"/>
</dbReference>
<name>A0A9W8ID03_9FUNG</name>
<dbReference type="GO" id="GO:0006438">
    <property type="term" value="P:valyl-tRNA aminoacylation"/>
    <property type="evidence" value="ECO:0007669"/>
    <property type="project" value="InterPro"/>
</dbReference>
<evidence type="ECO:0000256" key="3">
    <source>
        <dbReference type="ARBA" id="ARBA00013169"/>
    </source>
</evidence>
<comment type="similarity">
    <text evidence="2 11">Belongs to the class-I aminoacyl-tRNA synthetase family.</text>
</comment>
<dbReference type="InterPro" id="IPR009080">
    <property type="entry name" value="tRNAsynth_Ia_anticodon-bd"/>
</dbReference>
<dbReference type="OrthoDB" id="629407at2759"/>
<evidence type="ECO:0000256" key="7">
    <source>
        <dbReference type="ARBA" id="ARBA00022917"/>
    </source>
</evidence>
<dbReference type="Pfam" id="PF08264">
    <property type="entry name" value="Anticodon_1"/>
    <property type="match status" value="1"/>
</dbReference>
<evidence type="ECO:0000256" key="6">
    <source>
        <dbReference type="ARBA" id="ARBA00022840"/>
    </source>
</evidence>
<dbReference type="InterPro" id="IPR033705">
    <property type="entry name" value="Anticodon_Ia_Val"/>
</dbReference>
<evidence type="ECO:0000256" key="8">
    <source>
        <dbReference type="ARBA" id="ARBA00023146"/>
    </source>
</evidence>
<dbReference type="Gene3D" id="2.60.40.3960">
    <property type="entry name" value="Velvet domain"/>
    <property type="match status" value="1"/>
</dbReference>
<accession>A0A9W8ID03</accession>
<dbReference type="PROSITE" id="PS51821">
    <property type="entry name" value="VELVET"/>
    <property type="match status" value="1"/>
</dbReference>
<organism evidence="14 15">
    <name type="scientific">Coemansia brasiliensis</name>
    <dbReference type="NCBI Taxonomy" id="2650707"/>
    <lineage>
        <taxon>Eukaryota</taxon>
        <taxon>Fungi</taxon>
        <taxon>Fungi incertae sedis</taxon>
        <taxon>Zoopagomycota</taxon>
        <taxon>Kickxellomycotina</taxon>
        <taxon>Kickxellomycetes</taxon>
        <taxon>Kickxellales</taxon>
        <taxon>Kickxellaceae</taxon>
        <taxon>Coemansia</taxon>
    </lineage>
</organism>
<dbReference type="AlphaFoldDB" id="A0A9W8ID03"/>
<keyword evidence="4 11" id="KW-0436">Ligase</keyword>
<dbReference type="GO" id="GO:0002161">
    <property type="term" value="F:aminoacyl-tRNA deacylase activity"/>
    <property type="evidence" value="ECO:0007669"/>
    <property type="project" value="InterPro"/>
</dbReference>
<comment type="subcellular location">
    <subcellularLocation>
        <location evidence="1">Cytoplasm</location>
    </subcellularLocation>
</comment>
<keyword evidence="6 11" id="KW-0067">ATP-binding</keyword>
<dbReference type="PANTHER" id="PTHR11946">
    <property type="entry name" value="VALYL-TRNA SYNTHETASES"/>
    <property type="match status" value="1"/>
</dbReference>
<evidence type="ECO:0000313" key="15">
    <source>
        <dbReference type="Proteomes" id="UP001139887"/>
    </source>
</evidence>
<comment type="caution">
    <text evidence="14">The sequence shown here is derived from an EMBL/GenBank/DDBJ whole genome shotgun (WGS) entry which is preliminary data.</text>
</comment>
<dbReference type="Proteomes" id="UP001139887">
    <property type="component" value="Unassembled WGS sequence"/>
</dbReference>
<dbReference type="GO" id="GO:0005524">
    <property type="term" value="F:ATP binding"/>
    <property type="evidence" value="ECO:0007669"/>
    <property type="project" value="UniProtKB-KW"/>
</dbReference>
<proteinExistence type="inferred from homology"/>
<evidence type="ECO:0000256" key="11">
    <source>
        <dbReference type="RuleBase" id="RU363035"/>
    </source>
</evidence>
<comment type="catalytic activity">
    <reaction evidence="10">
        <text>tRNA(Val) + L-valine + ATP = L-valyl-tRNA(Val) + AMP + diphosphate</text>
        <dbReference type="Rhea" id="RHEA:10704"/>
        <dbReference type="Rhea" id="RHEA-COMP:9672"/>
        <dbReference type="Rhea" id="RHEA-COMP:9708"/>
        <dbReference type="ChEBI" id="CHEBI:30616"/>
        <dbReference type="ChEBI" id="CHEBI:33019"/>
        <dbReference type="ChEBI" id="CHEBI:57762"/>
        <dbReference type="ChEBI" id="CHEBI:78442"/>
        <dbReference type="ChEBI" id="CHEBI:78537"/>
        <dbReference type="ChEBI" id="CHEBI:456215"/>
        <dbReference type="EC" id="6.1.1.9"/>
    </reaction>
</comment>
<dbReference type="Pfam" id="PF11754">
    <property type="entry name" value="Velvet"/>
    <property type="match status" value="1"/>
</dbReference>
<dbReference type="SUPFAM" id="SSF50677">
    <property type="entry name" value="ValRS/IleRS/LeuRS editing domain"/>
    <property type="match status" value="1"/>
</dbReference>
<keyword evidence="15" id="KW-1185">Reference proteome</keyword>